<reference evidence="3 4" key="1">
    <citation type="journal article" date="2010" name="J. Bacteriol.">
        <title>Complete genome sequence of Halalkalicoccus jeotgali B3(T), an extremely halophilic archaeon.</title>
        <authorList>
            <person name="Roh S.W."/>
            <person name="Nam Y.D."/>
            <person name="Nam S.H."/>
            <person name="Choi S.H."/>
            <person name="Park H.S."/>
            <person name="Bae J.W."/>
        </authorList>
    </citation>
    <scope>NUCLEOTIDE SEQUENCE [LARGE SCALE GENOMIC DNA]</scope>
    <source>
        <strain evidence="4">DSM 18796 / CECT 7217 / JCM 14584 / KCTC 4019 / B3</strain>
        <plasmid evidence="4">6</plasmid>
    </source>
</reference>
<dbReference type="Proteomes" id="UP000000390">
    <property type="component" value="Plasmid 6"/>
</dbReference>
<dbReference type="EMBL" id="CP002068">
    <property type="protein sequence ID" value="ADJ17266.1"/>
    <property type="molecule type" value="Genomic_DNA"/>
</dbReference>
<feature type="compositionally biased region" description="Polar residues" evidence="2">
    <location>
        <begin position="198"/>
        <end position="212"/>
    </location>
</feature>
<proteinExistence type="predicted"/>
<name>D8JDA6_HALJB</name>
<dbReference type="Gene3D" id="1.10.287.1490">
    <property type="match status" value="1"/>
</dbReference>
<feature type="compositionally biased region" description="Polar residues" evidence="2">
    <location>
        <begin position="251"/>
        <end position="263"/>
    </location>
</feature>
<feature type="region of interest" description="Disordered" evidence="2">
    <location>
        <begin position="178"/>
        <end position="263"/>
    </location>
</feature>
<evidence type="ECO:0000313" key="4">
    <source>
        <dbReference type="Proteomes" id="UP000000390"/>
    </source>
</evidence>
<evidence type="ECO:0000313" key="3">
    <source>
        <dbReference type="EMBL" id="ADJ17266.1"/>
    </source>
</evidence>
<organism evidence="3 4">
    <name type="scientific">Halalkalicoccus jeotgali (strain DSM 18796 / CECT 7217 / JCM 14584 / KCTC 4019 / B3)</name>
    <dbReference type="NCBI Taxonomy" id="795797"/>
    <lineage>
        <taxon>Archaea</taxon>
        <taxon>Methanobacteriati</taxon>
        <taxon>Methanobacteriota</taxon>
        <taxon>Stenosarchaea group</taxon>
        <taxon>Halobacteria</taxon>
        <taxon>Halobacteriales</taxon>
        <taxon>Halococcaceae</taxon>
        <taxon>Halalkalicoccus</taxon>
    </lineage>
</organism>
<keyword evidence="3" id="KW-0614">Plasmid</keyword>
<protein>
    <submittedName>
        <fullName evidence="3">Uncharacterized protein</fullName>
    </submittedName>
</protein>
<evidence type="ECO:0000256" key="2">
    <source>
        <dbReference type="SAM" id="MobiDB-lite"/>
    </source>
</evidence>
<dbReference type="KEGG" id="hje:HacjB3_19618"/>
<gene>
    <name evidence="3" type="ordered locus">HacjB3_19618</name>
</gene>
<geneLocation type="plasmid" evidence="3 4">
    <name>6</name>
</geneLocation>
<accession>D8JDA6</accession>
<feature type="compositionally biased region" description="Basic and acidic residues" evidence="2">
    <location>
        <begin position="220"/>
        <end position="234"/>
    </location>
</feature>
<dbReference type="GeneID" id="9385835"/>
<dbReference type="OrthoDB" id="259993at2157"/>
<keyword evidence="1" id="KW-0175">Coiled coil</keyword>
<feature type="coiled-coil region" evidence="1">
    <location>
        <begin position="76"/>
        <end position="135"/>
    </location>
</feature>
<feature type="region of interest" description="Disordered" evidence="2">
    <location>
        <begin position="1"/>
        <end position="34"/>
    </location>
</feature>
<evidence type="ECO:0000256" key="1">
    <source>
        <dbReference type="SAM" id="Coils"/>
    </source>
</evidence>
<sequence>MTKPDETDADAANSAETNGATDMDDNADPNETSFVGTDVLTVAKDAVKAKRGHGGISEVIRDAINREAFGEQLNRRGQLEARREELVEKRAERREELREVTNRLEGEIDALGDEIDTLDTKLNSLTTREERYEAKLESLEYWLRVKGMRFDPGNGRLKEVAASAGREPEGVIQDLKLRNPDVPDVAFGDGDPGDTYNPPDSNQTALKSTESTGGDGEITPLRDREEIYREREPATETEPGTEPELIGDGSGDTQDNRPNNPDE</sequence>
<dbReference type="AlphaFoldDB" id="D8JDA6"/>
<dbReference type="RefSeq" id="WP_013199714.1">
    <property type="nucleotide sequence ID" value="NC_014303.1"/>
</dbReference>